<dbReference type="PANTHER" id="PTHR28055">
    <property type="entry name" value="ALTERED INHERITANCE OF MITOCHONDRIA PROTEIN 41, MITOCHONDRIAL"/>
    <property type="match status" value="1"/>
</dbReference>
<protein>
    <submittedName>
        <fullName evidence="1">Glutamyl-tRNA amidotransferase</fullName>
    </submittedName>
</protein>
<dbReference type="InterPro" id="IPR003789">
    <property type="entry name" value="Asn/Gln_tRNA_amidoTrase-B-like"/>
</dbReference>
<gene>
    <name evidence="1" type="ORF">A6A40_03755</name>
</gene>
<dbReference type="RefSeq" id="WP_063634174.1">
    <property type="nucleotide sequence ID" value="NZ_CP015285.1"/>
</dbReference>
<evidence type="ECO:0000313" key="1">
    <source>
        <dbReference type="EMBL" id="ANC91084.1"/>
    </source>
</evidence>
<proteinExistence type="predicted"/>
<dbReference type="InterPro" id="IPR042184">
    <property type="entry name" value="YqeY/Aim41_N"/>
</dbReference>
<dbReference type="KEGG" id="ahu:A6A40_03755"/>
<organism evidence="1 2">
    <name type="scientific">Azospirillum humicireducens</name>
    <dbReference type="NCBI Taxonomy" id="1226968"/>
    <lineage>
        <taxon>Bacteria</taxon>
        <taxon>Pseudomonadati</taxon>
        <taxon>Pseudomonadota</taxon>
        <taxon>Alphaproteobacteria</taxon>
        <taxon>Rhodospirillales</taxon>
        <taxon>Azospirillaceae</taxon>
        <taxon>Azospirillum</taxon>
    </lineage>
</organism>
<dbReference type="Gene3D" id="1.10.10.410">
    <property type="match status" value="1"/>
</dbReference>
<dbReference type="Proteomes" id="UP000077405">
    <property type="component" value="Chromosome"/>
</dbReference>
<dbReference type="Pfam" id="PF09424">
    <property type="entry name" value="YqeY"/>
    <property type="match status" value="1"/>
</dbReference>
<name>A0A160JEZ4_9PROT</name>
<keyword evidence="1" id="KW-0808">Transferase</keyword>
<dbReference type="EMBL" id="CP015285">
    <property type="protein sequence ID" value="ANC91084.1"/>
    <property type="molecule type" value="Genomic_DNA"/>
</dbReference>
<evidence type="ECO:0000313" key="2">
    <source>
        <dbReference type="Proteomes" id="UP000077405"/>
    </source>
</evidence>
<dbReference type="InterPro" id="IPR019004">
    <property type="entry name" value="YqeY/Aim41"/>
</dbReference>
<dbReference type="OrthoDB" id="9788127at2"/>
<sequence>MTLRTQFNDSLKDAMRAKEIRAVSTIRMILAGLKDRDIAARTRGVTDGIDEAEILSMLQALVKQRNESAALYEQGNRPELAQQEREEIAVIERFLPKQMNDEEAAAAIDAILAELGAASIKDMGKVMAELKARHAGQMDFAKAGGLVKARLSGK</sequence>
<reference evidence="1 2" key="1">
    <citation type="journal article" date="2013" name="Int. J. Syst. Evol. Microbiol.">
        <title>Azospirillum humicireducens sp. nov., a nitrogen-fixing bacterium isolated from a microbial fuel cell.</title>
        <authorList>
            <person name="Zhou S."/>
            <person name="Han L."/>
            <person name="Wang Y."/>
            <person name="Yang G."/>
            <person name="Zhuang L."/>
            <person name="Hu P."/>
        </authorList>
    </citation>
    <scope>NUCLEOTIDE SEQUENCE [LARGE SCALE GENOMIC DNA]</scope>
    <source>
        <strain evidence="1 2">SgZ-5</strain>
    </source>
</reference>
<dbReference type="InterPro" id="IPR023168">
    <property type="entry name" value="GatB_Yqey_C_2"/>
</dbReference>
<dbReference type="SUPFAM" id="SSF89095">
    <property type="entry name" value="GatB/YqeY motif"/>
    <property type="match status" value="1"/>
</dbReference>
<dbReference type="STRING" id="1226968.A6A40_03755"/>
<keyword evidence="2" id="KW-1185">Reference proteome</keyword>
<accession>A0A160JEZ4</accession>
<dbReference type="PANTHER" id="PTHR28055:SF1">
    <property type="entry name" value="ALTERED INHERITANCE OF MITOCHONDRIA PROTEIN 41, MITOCHONDRIAL"/>
    <property type="match status" value="1"/>
</dbReference>
<dbReference type="Gene3D" id="1.10.1510.10">
    <property type="entry name" value="Uncharacterised protein YqeY/AIM41 PF09424, N-terminal domain"/>
    <property type="match status" value="1"/>
</dbReference>
<dbReference type="AlphaFoldDB" id="A0A160JEZ4"/>
<dbReference type="GO" id="GO:0016740">
    <property type="term" value="F:transferase activity"/>
    <property type="evidence" value="ECO:0007669"/>
    <property type="project" value="UniProtKB-KW"/>
</dbReference>
<dbReference type="GO" id="GO:0016884">
    <property type="term" value="F:carbon-nitrogen ligase activity, with glutamine as amido-N-donor"/>
    <property type="evidence" value="ECO:0007669"/>
    <property type="project" value="InterPro"/>
</dbReference>